<proteinExistence type="predicted"/>
<organism evidence="1 2">
    <name type="scientific">Arthrobacter parietis</name>
    <dbReference type="NCBI Taxonomy" id="271434"/>
    <lineage>
        <taxon>Bacteria</taxon>
        <taxon>Bacillati</taxon>
        <taxon>Actinomycetota</taxon>
        <taxon>Actinomycetes</taxon>
        <taxon>Micrococcales</taxon>
        <taxon>Micrococcaceae</taxon>
        <taxon>Arthrobacter</taxon>
    </lineage>
</organism>
<evidence type="ECO:0000313" key="1">
    <source>
        <dbReference type="EMBL" id="GAA2172453.1"/>
    </source>
</evidence>
<dbReference type="Proteomes" id="UP001500974">
    <property type="component" value="Unassembled WGS sequence"/>
</dbReference>
<name>A0ABP5MG15_9MICC</name>
<evidence type="ECO:0008006" key="3">
    <source>
        <dbReference type="Google" id="ProtNLM"/>
    </source>
</evidence>
<dbReference type="EMBL" id="BAAAON010000001">
    <property type="protein sequence ID" value="GAA2172453.1"/>
    <property type="molecule type" value="Genomic_DNA"/>
</dbReference>
<accession>A0ABP5MG15</accession>
<dbReference type="RefSeq" id="WP_346027220.1">
    <property type="nucleotide sequence ID" value="NZ_BAAAON010000001.1"/>
</dbReference>
<sequence>MLTGPFLCHSVSWDRSGPSLVLATPPGAPASLPLENLPAGFGFRLLGDRGARFCLGYSKVPGPKDRRSFPCPEQTTAERGYQCGPCFARDDFRFMHDVHRSGVAPPGLAAYLAQEHWLYVATFADGATKVGTASHRSKWSRLTEQGAVVARYVARADDGRIVRVLEDAATRHAGLPQAVRSAAKTAALARPRAPRDLDVLNAAAADGLRQLLAADVGIDGFETVEEQWDPPGSWEQVLTARASAYPLSFETGDHGGAVLALLGQTALIAVPEGRFLLNLALLRGRRVELGEFRSAPIAVQDELF</sequence>
<protein>
    <recommendedName>
        <fullName evidence="3">DUF2797 domain-containing protein</fullName>
    </recommendedName>
</protein>
<gene>
    <name evidence="1" type="ORF">GCM10009784_02970</name>
</gene>
<evidence type="ECO:0000313" key="2">
    <source>
        <dbReference type="Proteomes" id="UP001500974"/>
    </source>
</evidence>
<reference evidence="2" key="1">
    <citation type="journal article" date="2019" name="Int. J. Syst. Evol. Microbiol.">
        <title>The Global Catalogue of Microorganisms (GCM) 10K type strain sequencing project: providing services to taxonomists for standard genome sequencing and annotation.</title>
        <authorList>
            <consortium name="The Broad Institute Genomics Platform"/>
            <consortium name="The Broad Institute Genome Sequencing Center for Infectious Disease"/>
            <person name="Wu L."/>
            <person name="Ma J."/>
        </authorList>
    </citation>
    <scope>NUCLEOTIDE SEQUENCE [LARGE SCALE GENOMIC DNA]</scope>
    <source>
        <strain evidence="2">JCM 14917</strain>
    </source>
</reference>
<keyword evidence="2" id="KW-1185">Reference proteome</keyword>
<comment type="caution">
    <text evidence="1">The sequence shown here is derived from an EMBL/GenBank/DDBJ whole genome shotgun (WGS) entry which is preliminary data.</text>
</comment>